<accession>A0ABT7PT17</accession>
<name>A0ABT7PT17_9BACT</name>
<dbReference type="EMBL" id="JASZZN010000347">
    <property type="protein sequence ID" value="MDM4019648.1"/>
    <property type="molecule type" value="Genomic_DNA"/>
</dbReference>
<comment type="caution">
    <text evidence="1">The sequence shown here is derived from an EMBL/GenBank/DDBJ whole genome shotgun (WGS) entry which is preliminary data.</text>
</comment>
<evidence type="ECO:0000313" key="1">
    <source>
        <dbReference type="EMBL" id="MDM4019648.1"/>
    </source>
</evidence>
<keyword evidence="2" id="KW-1185">Reference proteome</keyword>
<sequence>GTWSFKLVIHHLPNDNDHVAAANDSPLKKLSSAAHVHRLVRPFSLAAGIVKLRRSMLNQLAENPV</sequence>
<feature type="non-terminal residue" evidence="1">
    <location>
        <position position="1"/>
    </location>
</feature>
<dbReference type="RefSeq" id="WP_289167759.1">
    <property type="nucleotide sequence ID" value="NZ_JASZZN010000347.1"/>
</dbReference>
<reference evidence="1 2" key="1">
    <citation type="submission" date="2023-06" db="EMBL/GenBank/DDBJ databases">
        <title>Roseiconus lacunae JC819 isolated from Gulf of Mannar region, Tamil Nadu.</title>
        <authorList>
            <person name="Pk S."/>
            <person name="Ch S."/>
            <person name="Ch V.R."/>
        </authorList>
    </citation>
    <scope>NUCLEOTIDE SEQUENCE [LARGE SCALE GENOMIC DNA]</scope>
    <source>
        <strain evidence="1 2">JC819</strain>
    </source>
</reference>
<dbReference type="Proteomes" id="UP001239462">
    <property type="component" value="Unassembled WGS sequence"/>
</dbReference>
<organism evidence="1 2">
    <name type="scientific">Roseiconus lacunae</name>
    <dbReference type="NCBI Taxonomy" id="2605694"/>
    <lineage>
        <taxon>Bacteria</taxon>
        <taxon>Pseudomonadati</taxon>
        <taxon>Planctomycetota</taxon>
        <taxon>Planctomycetia</taxon>
        <taxon>Pirellulales</taxon>
        <taxon>Pirellulaceae</taxon>
        <taxon>Roseiconus</taxon>
    </lineage>
</organism>
<protein>
    <submittedName>
        <fullName evidence="1">Uncharacterized protein</fullName>
    </submittedName>
</protein>
<evidence type="ECO:0000313" key="2">
    <source>
        <dbReference type="Proteomes" id="UP001239462"/>
    </source>
</evidence>
<gene>
    <name evidence="1" type="ORF">QTN89_29610</name>
</gene>
<proteinExistence type="predicted"/>